<keyword evidence="2 5" id="KW-0479">Metal-binding</keyword>
<proteinExistence type="predicted"/>
<dbReference type="Gene3D" id="3.30.70.20">
    <property type="match status" value="1"/>
</dbReference>
<sequence length="133" mass="14750">MTSQTSQPSQPPLTSPHFAAPPEGEAAQDAPAATVEQRIAERRRNSEWRKEPRRIEQAECIGCDSCMRACPPQFSAVYNRGLDVVIVPELCNGCAKCVQACPVDCIYPDPAWQPTDESLWAYVEGQENFRAPK</sequence>
<evidence type="ECO:0000256" key="3">
    <source>
        <dbReference type="ARBA" id="ARBA00023004"/>
    </source>
</evidence>
<evidence type="ECO:0000313" key="8">
    <source>
        <dbReference type="EMBL" id="MBP2050673.1"/>
    </source>
</evidence>
<comment type="function">
    <text evidence="5">Ferredoxins are iron-sulfur proteins that transfer electrons in a wide variety of metabolic reactions.</text>
</comment>
<dbReference type="InterPro" id="IPR050572">
    <property type="entry name" value="Fe-S_Ferredoxin"/>
</dbReference>
<keyword evidence="1" id="KW-0004">4Fe-4S</keyword>
<accession>A0ABS4LTE5</accession>
<dbReference type="Pfam" id="PF14697">
    <property type="entry name" value="Fer4_21"/>
    <property type="match status" value="1"/>
</dbReference>
<comment type="caution">
    <text evidence="8">The sequence shown here is derived from an EMBL/GenBank/DDBJ whole genome shotgun (WGS) entry which is preliminary data.</text>
</comment>
<dbReference type="PROSITE" id="PS51379">
    <property type="entry name" value="4FE4S_FER_2"/>
    <property type="match status" value="2"/>
</dbReference>
<keyword evidence="3 5" id="KW-0408">Iron</keyword>
<dbReference type="RefSeq" id="WP_079147224.1">
    <property type="nucleotide sequence ID" value="NZ_CP016279.1"/>
</dbReference>
<dbReference type="EMBL" id="JAGGLP010000006">
    <property type="protein sequence ID" value="MBP2050673.1"/>
    <property type="molecule type" value="Genomic_DNA"/>
</dbReference>
<name>A0ABS4LTE5_9ACTN</name>
<keyword evidence="5" id="KW-0249">Electron transport</keyword>
<evidence type="ECO:0000256" key="1">
    <source>
        <dbReference type="ARBA" id="ARBA00022485"/>
    </source>
</evidence>
<dbReference type="PRINTS" id="PR00352">
    <property type="entry name" value="3FE4SFRDOXIN"/>
</dbReference>
<keyword evidence="5" id="KW-0813">Transport</keyword>
<gene>
    <name evidence="8" type="ORF">J2Z21_003612</name>
</gene>
<evidence type="ECO:0000256" key="4">
    <source>
        <dbReference type="ARBA" id="ARBA00023014"/>
    </source>
</evidence>
<dbReference type="SUPFAM" id="SSF54862">
    <property type="entry name" value="4Fe-4S ferredoxins"/>
    <property type="match status" value="1"/>
</dbReference>
<dbReference type="PROSITE" id="PS00198">
    <property type="entry name" value="4FE4S_FER_1"/>
    <property type="match status" value="1"/>
</dbReference>
<organism evidence="8 9">
    <name type="scientific">Streptomyces griseochromogenes</name>
    <dbReference type="NCBI Taxonomy" id="68214"/>
    <lineage>
        <taxon>Bacteria</taxon>
        <taxon>Bacillati</taxon>
        <taxon>Actinomycetota</taxon>
        <taxon>Actinomycetes</taxon>
        <taxon>Kitasatosporales</taxon>
        <taxon>Streptomycetaceae</taxon>
        <taxon>Streptomyces</taxon>
    </lineage>
</organism>
<dbReference type="InterPro" id="IPR001080">
    <property type="entry name" value="3Fe4S_ferredoxin"/>
</dbReference>
<feature type="region of interest" description="Disordered" evidence="6">
    <location>
        <begin position="1"/>
        <end position="35"/>
    </location>
</feature>
<dbReference type="Proteomes" id="UP001519309">
    <property type="component" value="Unassembled WGS sequence"/>
</dbReference>
<evidence type="ECO:0000313" key="9">
    <source>
        <dbReference type="Proteomes" id="UP001519309"/>
    </source>
</evidence>
<evidence type="ECO:0000256" key="6">
    <source>
        <dbReference type="SAM" id="MobiDB-lite"/>
    </source>
</evidence>
<reference evidence="8 9" key="1">
    <citation type="submission" date="2021-03" db="EMBL/GenBank/DDBJ databases">
        <title>Genomic Encyclopedia of Type Strains, Phase IV (KMG-IV): sequencing the most valuable type-strain genomes for metagenomic binning, comparative biology and taxonomic classification.</title>
        <authorList>
            <person name="Goeker M."/>
        </authorList>
    </citation>
    <scope>NUCLEOTIDE SEQUENCE [LARGE SCALE GENOMIC DNA]</scope>
    <source>
        <strain evidence="8 9">DSM 40499</strain>
    </source>
</reference>
<keyword evidence="4 5" id="KW-0411">Iron-sulfur</keyword>
<keyword evidence="9" id="KW-1185">Reference proteome</keyword>
<protein>
    <recommendedName>
        <fullName evidence="5">Ferredoxin</fullName>
    </recommendedName>
</protein>
<dbReference type="InterPro" id="IPR017900">
    <property type="entry name" value="4Fe4S_Fe_S_CS"/>
</dbReference>
<dbReference type="PANTHER" id="PTHR43687">
    <property type="entry name" value="ADENYLYLSULFATE REDUCTASE, BETA SUBUNIT"/>
    <property type="match status" value="1"/>
</dbReference>
<evidence type="ECO:0000256" key="2">
    <source>
        <dbReference type="ARBA" id="ARBA00022723"/>
    </source>
</evidence>
<evidence type="ECO:0000259" key="7">
    <source>
        <dbReference type="PROSITE" id="PS51379"/>
    </source>
</evidence>
<feature type="domain" description="4Fe-4S ferredoxin-type" evidence="7">
    <location>
        <begin position="82"/>
        <end position="111"/>
    </location>
</feature>
<dbReference type="PANTHER" id="PTHR43687:SF1">
    <property type="entry name" value="FERREDOXIN III"/>
    <property type="match status" value="1"/>
</dbReference>
<evidence type="ECO:0000256" key="5">
    <source>
        <dbReference type="RuleBase" id="RU368020"/>
    </source>
</evidence>
<feature type="domain" description="4Fe-4S ferredoxin-type" evidence="7">
    <location>
        <begin position="50"/>
        <end position="80"/>
    </location>
</feature>
<dbReference type="InterPro" id="IPR017896">
    <property type="entry name" value="4Fe4S_Fe-S-bd"/>
</dbReference>